<dbReference type="Proteomes" id="UP000332933">
    <property type="component" value="Unassembled WGS sequence"/>
</dbReference>
<dbReference type="AlphaFoldDB" id="A0A485KGP4"/>
<reference evidence="1" key="2">
    <citation type="submission" date="2019-06" db="EMBL/GenBank/DDBJ databases">
        <title>Genomics analysis of Aphanomyces spp. identifies a new class of oomycete effector associated with host adaptation.</title>
        <authorList>
            <person name="Gaulin E."/>
        </authorList>
    </citation>
    <scope>NUCLEOTIDE SEQUENCE</scope>
    <source>
        <strain evidence="1">CBS 578.67</strain>
    </source>
</reference>
<reference evidence="2 3" key="1">
    <citation type="submission" date="2019-03" db="EMBL/GenBank/DDBJ databases">
        <authorList>
            <person name="Gaulin E."/>
            <person name="Dumas B."/>
        </authorList>
    </citation>
    <scope>NUCLEOTIDE SEQUENCE [LARGE SCALE GENOMIC DNA]</scope>
    <source>
        <strain evidence="2">CBS 568.67</strain>
    </source>
</reference>
<protein>
    <submittedName>
        <fullName evidence="2">Aste57867_6837 protein</fullName>
    </submittedName>
</protein>
<sequence length="325" mass="37196">MQRVAHFIETRDSFFCFLEAFVGTDALGPLQRVWGIPLRTPRNYLWPHLTFAFKEFDQYPSSFSAVIPCFPAVRLRGQVDWALLRHFIQSSTPVEWICESPNWPSIGLWMDQLRSHHIVSIEVLRIDVGIVDMLPFLPHLRQLKMTSFDDATTHTLVNYLHHSNISQLTLWADPEPEDEDDDPPQPRLTNFYVWRLTQWIANKPVRALDLAMFNICANKVLMKTFYDTVFTRLQHYGHSSMPLTGFETYAFARPLLVMSLNMSPAGLNSSTLTMLGAGLLNSNVTTLDLSCNKIDRSGVSALAQAWRTLDAPPWQRFCPGHKSKS</sequence>
<accession>A0A485KGP4</accession>
<name>A0A485KGP4_9STRA</name>
<dbReference type="Gene3D" id="3.80.10.10">
    <property type="entry name" value="Ribonuclease Inhibitor"/>
    <property type="match status" value="1"/>
</dbReference>
<proteinExistence type="predicted"/>
<organism evidence="2 3">
    <name type="scientific">Aphanomyces stellatus</name>
    <dbReference type="NCBI Taxonomy" id="120398"/>
    <lineage>
        <taxon>Eukaryota</taxon>
        <taxon>Sar</taxon>
        <taxon>Stramenopiles</taxon>
        <taxon>Oomycota</taxon>
        <taxon>Saprolegniomycetes</taxon>
        <taxon>Saprolegniales</taxon>
        <taxon>Verrucalvaceae</taxon>
        <taxon>Aphanomyces</taxon>
    </lineage>
</organism>
<dbReference type="EMBL" id="VJMH01003405">
    <property type="protein sequence ID" value="KAF0706053.1"/>
    <property type="molecule type" value="Genomic_DNA"/>
</dbReference>
<evidence type="ECO:0000313" key="3">
    <source>
        <dbReference type="Proteomes" id="UP000332933"/>
    </source>
</evidence>
<gene>
    <name evidence="2" type="primary">Aste57867_6837</name>
    <name evidence="1" type="ORF">As57867_006816</name>
    <name evidence="2" type="ORF">ASTE57867_6837</name>
</gene>
<dbReference type="InterPro" id="IPR001611">
    <property type="entry name" value="Leu-rich_rpt"/>
</dbReference>
<evidence type="ECO:0000313" key="2">
    <source>
        <dbReference type="EMBL" id="VFT83799.1"/>
    </source>
</evidence>
<keyword evidence="3" id="KW-1185">Reference proteome</keyword>
<evidence type="ECO:0000313" key="1">
    <source>
        <dbReference type="EMBL" id="KAF0706053.1"/>
    </source>
</evidence>
<dbReference type="InterPro" id="IPR032675">
    <property type="entry name" value="LRR_dom_sf"/>
</dbReference>
<dbReference type="Pfam" id="PF13516">
    <property type="entry name" value="LRR_6"/>
    <property type="match status" value="1"/>
</dbReference>
<dbReference type="SUPFAM" id="SSF52047">
    <property type="entry name" value="RNI-like"/>
    <property type="match status" value="1"/>
</dbReference>
<dbReference type="EMBL" id="CAADRA010003417">
    <property type="protein sequence ID" value="VFT83799.1"/>
    <property type="molecule type" value="Genomic_DNA"/>
</dbReference>